<gene>
    <name evidence="1" type="ordered locus">AFE_0319</name>
</gene>
<proteinExistence type="predicted"/>
<dbReference type="PaxDb" id="243159-AFE_0319"/>
<dbReference type="Proteomes" id="UP000001362">
    <property type="component" value="Chromosome"/>
</dbReference>
<dbReference type="HOGENOM" id="CLU_3387591_0_0_6"/>
<evidence type="ECO:0000313" key="1">
    <source>
        <dbReference type="EMBL" id="ACK77964.1"/>
    </source>
</evidence>
<reference evidence="1 2" key="1">
    <citation type="journal article" date="2008" name="BMC Genomics">
        <title>Acidithiobacillus ferrooxidans metabolism: from genome sequence to industrial applications.</title>
        <authorList>
            <person name="Valdes J."/>
            <person name="Pedroso I."/>
            <person name="Quatrini R."/>
            <person name="Dodson R.J."/>
            <person name="Tettelin H."/>
            <person name="Blake R.II."/>
            <person name="Eisen J.A."/>
            <person name="Holmes D.S."/>
        </authorList>
    </citation>
    <scope>NUCLEOTIDE SEQUENCE [LARGE SCALE GENOMIC DNA]</scope>
    <source>
        <strain evidence="2">ATCC 23270 / DSM 14882 / CIP 104768 / NCIMB 8455</strain>
    </source>
</reference>
<accession>B7J459</accession>
<dbReference type="KEGG" id="afr:AFE_0319"/>
<keyword evidence="2" id="KW-1185">Reference proteome</keyword>
<dbReference type="EMBL" id="CP001219">
    <property type="protein sequence ID" value="ACK77964.1"/>
    <property type="molecule type" value="Genomic_DNA"/>
</dbReference>
<dbReference type="AlphaFoldDB" id="B7J459"/>
<protein>
    <submittedName>
        <fullName evidence="1">Uncharacterized protein</fullName>
    </submittedName>
</protein>
<name>B7J459_ACIF2</name>
<evidence type="ECO:0000313" key="2">
    <source>
        <dbReference type="Proteomes" id="UP000001362"/>
    </source>
</evidence>
<sequence>MLRATTAWFRDQRLKLLSANNEGLAALYAASR</sequence>
<organism evidence="1 2">
    <name type="scientific">Acidithiobacillus ferrooxidans (strain ATCC 23270 / DSM 14882 / CIP 104768 / NCIMB 8455)</name>
    <name type="common">Ferrobacillus ferrooxidans (strain ATCC 23270)</name>
    <dbReference type="NCBI Taxonomy" id="243159"/>
    <lineage>
        <taxon>Bacteria</taxon>
        <taxon>Pseudomonadati</taxon>
        <taxon>Pseudomonadota</taxon>
        <taxon>Acidithiobacillia</taxon>
        <taxon>Acidithiobacillales</taxon>
        <taxon>Acidithiobacillaceae</taxon>
        <taxon>Acidithiobacillus</taxon>
    </lineage>
</organism>